<dbReference type="Gene3D" id="3.30.365.10">
    <property type="entry name" value="Aldehyde oxidase/xanthine dehydrogenase, molybdopterin binding domain"/>
    <property type="match status" value="4"/>
</dbReference>
<keyword evidence="4" id="KW-1185">Reference proteome</keyword>
<evidence type="ECO:0000259" key="2">
    <source>
        <dbReference type="SMART" id="SM01008"/>
    </source>
</evidence>
<dbReference type="Proteomes" id="UP001629058">
    <property type="component" value="Unassembled WGS sequence"/>
</dbReference>
<feature type="region of interest" description="Disordered" evidence="1">
    <location>
        <begin position="141"/>
        <end position="168"/>
    </location>
</feature>
<organism evidence="3 4">
    <name type="scientific">Chryseobacterium terrae</name>
    <dbReference type="NCBI Taxonomy" id="3163299"/>
    <lineage>
        <taxon>Bacteria</taxon>
        <taxon>Pseudomonadati</taxon>
        <taxon>Bacteroidota</taxon>
        <taxon>Flavobacteriia</taxon>
        <taxon>Flavobacteriales</taxon>
        <taxon>Weeksellaceae</taxon>
        <taxon>Chryseobacterium group</taxon>
        <taxon>Chryseobacterium</taxon>
    </lineage>
</organism>
<dbReference type="Gene3D" id="3.90.1170.50">
    <property type="entry name" value="Aldehyde oxidase/xanthine dehydrogenase, a/b hammerhead"/>
    <property type="match status" value="1"/>
</dbReference>
<name>A0ABW8Y161_9FLAO</name>
<dbReference type="PANTHER" id="PTHR11908:SF153">
    <property type="entry name" value="DEHYDROGENASE"/>
    <property type="match status" value="1"/>
</dbReference>
<dbReference type="EMBL" id="JBELPY010000003">
    <property type="protein sequence ID" value="MFL9833635.1"/>
    <property type="molecule type" value="Genomic_DNA"/>
</dbReference>
<feature type="domain" description="Aldehyde oxidase/xanthine dehydrogenase a/b hammerhead" evidence="2">
    <location>
        <begin position="21"/>
        <end position="135"/>
    </location>
</feature>
<gene>
    <name evidence="3" type="ORF">ABS765_06295</name>
</gene>
<dbReference type="SMART" id="SM01008">
    <property type="entry name" value="Ald_Xan_dh_C"/>
    <property type="match status" value="1"/>
</dbReference>
<dbReference type="InterPro" id="IPR036856">
    <property type="entry name" value="Ald_Oxase/Xan_DH_a/b_sf"/>
</dbReference>
<dbReference type="Pfam" id="PF02738">
    <property type="entry name" value="MoCoBD_1"/>
    <property type="match status" value="1"/>
</dbReference>
<dbReference type="InterPro" id="IPR037165">
    <property type="entry name" value="AldOxase/xan_DH_Mopterin-bd_sf"/>
</dbReference>
<proteinExistence type="predicted"/>
<dbReference type="Pfam" id="PF01315">
    <property type="entry name" value="Ald_Xan_dh_C"/>
    <property type="match status" value="1"/>
</dbReference>
<dbReference type="SUPFAM" id="SSF54665">
    <property type="entry name" value="CO dehydrogenase molybdoprotein N-domain-like"/>
    <property type="match status" value="1"/>
</dbReference>
<dbReference type="InterPro" id="IPR016208">
    <property type="entry name" value="Ald_Oxase/xanthine_DH-like"/>
</dbReference>
<dbReference type="InterPro" id="IPR008274">
    <property type="entry name" value="AldOxase/xan_DH_MoCoBD1"/>
</dbReference>
<protein>
    <submittedName>
        <fullName evidence="3">Xanthine dehydrogenase family protein molybdopterin-binding subunit</fullName>
    </submittedName>
</protein>
<evidence type="ECO:0000313" key="4">
    <source>
        <dbReference type="Proteomes" id="UP001629058"/>
    </source>
</evidence>
<dbReference type="PANTHER" id="PTHR11908">
    <property type="entry name" value="XANTHINE DEHYDROGENASE"/>
    <property type="match status" value="1"/>
</dbReference>
<evidence type="ECO:0000256" key="1">
    <source>
        <dbReference type="SAM" id="MobiDB-lite"/>
    </source>
</evidence>
<accession>A0ABW8Y161</accession>
<dbReference type="Pfam" id="PF20256">
    <property type="entry name" value="MoCoBD_2"/>
    <property type="match status" value="1"/>
</dbReference>
<dbReference type="InterPro" id="IPR046867">
    <property type="entry name" value="AldOxase/xan_DH_MoCoBD2"/>
</dbReference>
<sequence length="745" mass="82741">MKNISSVGQPISRLEGHLKVTGEAKYAGEYEAENLLYGYVVNSSITKGKIKSINTSEVKKIDGIIEVFTHENRPSTAWFDFKYADMDAPPGNVFKPLKDDVIMYNGQPIALVVAETFELARYAAQKLEIIYEEKSFETDLKKNKDKARTPKKGLASLLKPPPPKPSGDFEKEYEDSFVKTDSFFTHSTEHHNPMEMYASTVIYEGKDKLKIYDKTQGTINSQIYVANVFGLKMKNVQVIAPFVGGGFGSGLRPQHQLFMAVMASLALKRNVRVTLDRSQMYLIGHRPPTLQHTKFGATEEGKVNAIYHKALGETSRFEDYVEIVVNWANMIYPAENTLLEHKIIPLDVFSPLDMRAPGGSTGMHAIEVTMDEIAYKLNIDPLELRLKNYSDIDKSSGKEYSTKELRQCYLKGAEKFGWEKRNPEPRSMKRGNKLVGYGMATGIWEANRIFARAEVIMTPDGKVEIKSAVTDIGTGTLTIMTQIASDELGLPIQDIKFSYADSKMPFAPIQGGSFTTATVGPAVQNACKALNKKLFKIAKKSENPVFSTYSFKDVSFKDGKIFVTANPDIQVHLKEIFNINGQQIIKTKNSAMPNPLTSGKNATGVHSAAFVEVEVDEELGTIEVKRALTAVAAGKIINPKTAESQILGGMIWGISKALYEETILDHQFGKYMNANFAEYHIPVHADIQDLEVLFIEEDDKFVNDLGVKGVGEIGGVAIPPAITNAIFHATGKRIYNLPIHFDQVL</sequence>
<reference evidence="3 4" key="1">
    <citation type="submission" date="2024-06" db="EMBL/GenBank/DDBJ databases">
        <authorList>
            <person name="Kaempfer P."/>
            <person name="Viver T."/>
        </authorList>
    </citation>
    <scope>NUCLEOTIDE SEQUENCE [LARGE SCALE GENOMIC DNA]</scope>
    <source>
        <strain evidence="3 4">ST-37</strain>
    </source>
</reference>
<comment type="caution">
    <text evidence="3">The sequence shown here is derived from an EMBL/GenBank/DDBJ whole genome shotgun (WGS) entry which is preliminary data.</text>
</comment>
<dbReference type="SUPFAM" id="SSF56003">
    <property type="entry name" value="Molybdenum cofactor-binding domain"/>
    <property type="match status" value="1"/>
</dbReference>
<dbReference type="RefSeq" id="WP_408088684.1">
    <property type="nucleotide sequence ID" value="NZ_JBELPY010000003.1"/>
</dbReference>
<evidence type="ECO:0000313" key="3">
    <source>
        <dbReference type="EMBL" id="MFL9833635.1"/>
    </source>
</evidence>
<dbReference type="InterPro" id="IPR000674">
    <property type="entry name" value="Ald_Oxase/Xan_DH_a/b"/>
</dbReference>